<dbReference type="AlphaFoldDB" id="A0A4Y8L6X2"/>
<dbReference type="GO" id="GO:0008237">
    <property type="term" value="F:metallopeptidase activity"/>
    <property type="evidence" value="ECO:0007669"/>
    <property type="project" value="InterPro"/>
</dbReference>
<sequence length="270" mass="30327">MIKPLLLNSILLISMLAFVCCSNKKEQQASAASEKVSTVPDSLGLAPFYKKYINAEGLPVVSSDKVCDEALERTRTVILQMLSKRPDVKDYMVSKGCRVMIIGATEEVCDLPEYAKICTPDSTAYWNKRARGFGGAPEDDYSASFGEENVMCMPGDRYEGESIMVHEFAHIVHTVGIIGVKPDFDTELEALMEKAKAKGLWENTYALSNKYEYFAEAVQSFFNCNRYSTEPNGVHNSINTAKKLKEYDPDIYNLLLQYFPENIKLDICNK</sequence>
<organism evidence="2 3">
    <name type="scientific">Dysgonomonas capnocytophagoides</name>
    <dbReference type="NCBI Taxonomy" id="45254"/>
    <lineage>
        <taxon>Bacteria</taxon>
        <taxon>Pseudomonadati</taxon>
        <taxon>Bacteroidota</taxon>
        <taxon>Bacteroidia</taxon>
        <taxon>Bacteroidales</taxon>
        <taxon>Dysgonomonadaceae</taxon>
        <taxon>Dysgonomonas</taxon>
    </lineage>
</organism>
<feature type="signal peptide" evidence="1">
    <location>
        <begin position="1"/>
        <end position="19"/>
    </location>
</feature>
<reference evidence="2 3" key="1">
    <citation type="submission" date="2019-03" db="EMBL/GenBank/DDBJ databases">
        <title>San Antonio Military Medical Center submission to MRSN (WRAIR), pending publication.</title>
        <authorList>
            <person name="Blyth D.M."/>
            <person name="Mccarthy S.L."/>
            <person name="Schall S.E."/>
            <person name="Stam J.A."/>
            <person name="Ong A.C."/>
            <person name="Mcgann P.T."/>
        </authorList>
    </citation>
    <scope>NUCLEOTIDE SEQUENCE [LARGE SCALE GENOMIC DNA]</scope>
    <source>
        <strain evidence="2 3">MRSN571793</strain>
    </source>
</reference>
<keyword evidence="1" id="KW-0732">Signal</keyword>
<dbReference type="EMBL" id="SOML01000002">
    <property type="protein sequence ID" value="TFD97894.1"/>
    <property type="molecule type" value="Genomic_DNA"/>
</dbReference>
<dbReference type="Gene3D" id="3.40.390.10">
    <property type="entry name" value="Collagenase (Catalytic Domain)"/>
    <property type="match status" value="1"/>
</dbReference>
<gene>
    <name evidence="2" type="ORF">E2605_04560</name>
</gene>
<name>A0A4Y8L6X2_9BACT</name>
<comment type="caution">
    <text evidence="2">The sequence shown here is derived from an EMBL/GenBank/DDBJ whole genome shotgun (WGS) entry which is preliminary data.</text>
</comment>
<keyword evidence="3" id="KW-1185">Reference proteome</keyword>
<accession>A0A4Y8L6X2</accession>
<dbReference type="InterPro" id="IPR024079">
    <property type="entry name" value="MetalloPept_cat_dom_sf"/>
</dbReference>
<protein>
    <recommendedName>
        <fullName evidence="4">Glycoside hydrolase</fullName>
    </recommendedName>
</protein>
<dbReference type="STRING" id="1121485.GCA_000426485_02649"/>
<evidence type="ECO:0000256" key="1">
    <source>
        <dbReference type="SAM" id="SignalP"/>
    </source>
</evidence>
<evidence type="ECO:0000313" key="2">
    <source>
        <dbReference type="EMBL" id="TFD97894.1"/>
    </source>
</evidence>
<feature type="chain" id="PRO_5021404517" description="Glycoside hydrolase" evidence="1">
    <location>
        <begin position="20"/>
        <end position="270"/>
    </location>
</feature>
<evidence type="ECO:0008006" key="4">
    <source>
        <dbReference type="Google" id="ProtNLM"/>
    </source>
</evidence>
<dbReference type="OrthoDB" id="9792407at2"/>
<evidence type="ECO:0000313" key="3">
    <source>
        <dbReference type="Proteomes" id="UP000297861"/>
    </source>
</evidence>
<proteinExistence type="predicted"/>
<dbReference type="SUPFAM" id="SSF55486">
    <property type="entry name" value="Metalloproteases ('zincins'), catalytic domain"/>
    <property type="match status" value="1"/>
</dbReference>
<dbReference type="Proteomes" id="UP000297861">
    <property type="component" value="Unassembled WGS sequence"/>
</dbReference>